<feature type="transmembrane region" description="Helical" evidence="5">
    <location>
        <begin position="243"/>
        <end position="263"/>
    </location>
</feature>
<evidence type="ECO:0000256" key="5">
    <source>
        <dbReference type="SAM" id="Phobius"/>
    </source>
</evidence>
<feature type="transmembrane region" description="Helical" evidence="5">
    <location>
        <begin position="212"/>
        <end position="231"/>
    </location>
</feature>
<keyword evidence="4 5" id="KW-0472">Membrane</keyword>
<keyword evidence="8" id="KW-1185">Reference proteome</keyword>
<gene>
    <name evidence="7" type="ORF">FNU76_02805</name>
</gene>
<feature type="domain" description="Yip1" evidence="6">
    <location>
        <begin position="47"/>
        <end position="259"/>
    </location>
</feature>
<reference evidence="8" key="1">
    <citation type="submission" date="2019-07" db="EMBL/GenBank/DDBJ databases">
        <title>Chitinimonas sp. nov., isolated from Ny-Alesund, arctica soil.</title>
        <authorList>
            <person name="Xu Q."/>
            <person name="Peng F."/>
        </authorList>
    </citation>
    <scope>NUCLEOTIDE SEQUENCE [LARGE SCALE GENOMIC DNA]</scope>
    <source>
        <strain evidence="8">R3-44</strain>
    </source>
</reference>
<feature type="transmembrane region" description="Helical" evidence="5">
    <location>
        <begin position="64"/>
        <end position="83"/>
    </location>
</feature>
<evidence type="ECO:0000313" key="8">
    <source>
        <dbReference type="Proteomes" id="UP000317550"/>
    </source>
</evidence>
<proteinExistence type="predicted"/>
<dbReference type="EMBL" id="CP041730">
    <property type="protein sequence ID" value="QDQ25369.1"/>
    <property type="molecule type" value="Genomic_DNA"/>
</dbReference>
<dbReference type="Proteomes" id="UP000317550">
    <property type="component" value="Chromosome"/>
</dbReference>
<evidence type="ECO:0000259" key="6">
    <source>
        <dbReference type="Pfam" id="PF04893"/>
    </source>
</evidence>
<dbReference type="GO" id="GO:0016020">
    <property type="term" value="C:membrane"/>
    <property type="evidence" value="ECO:0007669"/>
    <property type="project" value="UniProtKB-SubCell"/>
</dbReference>
<comment type="subcellular location">
    <subcellularLocation>
        <location evidence="1">Membrane</location>
        <topology evidence="1">Multi-pass membrane protein</topology>
    </subcellularLocation>
</comment>
<dbReference type="Pfam" id="PF04893">
    <property type="entry name" value="Yip1"/>
    <property type="match status" value="1"/>
</dbReference>
<feature type="transmembrane region" description="Helical" evidence="5">
    <location>
        <begin position="160"/>
        <end position="180"/>
    </location>
</feature>
<evidence type="ECO:0000256" key="3">
    <source>
        <dbReference type="ARBA" id="ARBA00022989"/>
    </source>
</evidence>
<feature type="transmembrane region" description="Helical" evidence="5">
    <location>
        <begin position="118"/>
        <end position="140"/>
    </location>
</feature>
<evidence type="ECO:0000256" key="1">
    <source>
        <dbReference type="ARBA" id="ARBA00004141"/>
    </source>
</evidence>
<dbReference type="OrthoDB" id="8771373at2"/>
<evidence type="ECO:0000256" key="2">
    <source>
        <dbReference type="ARBA" id="ARBA00022692"/>
    </source>
</evidence>
<sequence length="265" mass="29029">MSATFGYFVACTNPAGMGFVTMPAVACDSATPQEKNLHEDAMQLLTALTEPSKLYTELKQRPSFILPMLLMLVGTVAVWLLYFQRVDSGWLVETMVTAGGGTPAEQEMMRKSMNPDMLMWWSVIAAPVFIVIFQLMLALYYKLAGKVAGAEYGFRAWFGFVNWSGVPLLLSTVASLISVLTMSPQTSPQGVAPTHLDPLLVELAMDHPWQSWATSLDLLNLWCIALAAIGWRVWTGTGWGKAVGVALLPHLVIYGIWAAVILARS</sequence>
<accession>A0A516SB40</accession>
<protein>
    <submittedName>
        <fullName evidence="7">YIP1 family protein</fullName>
    </submittedName>
</protein>
<dbReference type="AlphaFoldDB" id="A0A516SB40"/>
<dbReference type="InterPro" id="IPR006977">
    <property type="entry name" value="Yip1_dom"/>
</dbReference>
<name>A0A516SB40_9NEIS</name>
<organism evidence="7 8">
    <name type="scientific">Chitinimonas arctica</name>
    <dbReference type="NCBI Taxonomy" id="2594795"/>
    <lineage>
        <taxon>Bacteria</taxon>
        <taxon>Pseudomonadati</taxon>
        <taxon>Pseudomonadota</taxon>
        <taxon>Betaproteobacteria</taxon>
        <taxon>Neisseriales</taxon>
        <taxon>Chitinibacteraceae</taxon>
        <taxon>Chitinimonas</taxon>
    </lineage>
</organism>
<dbReference type="KEGG" id="cari:FNU76_02805"/>
<keyword evidence="3 5" id="KW-1133">Transmembrane helix</keyword>
<evidence type="ECO:0000313" key="7">
    <source>
        <dbReference type="EMBL" id="QDQ25369.1"/>
    </source>
</evidence>
<evidence type="ECO:0000256" key="4">
    <source>
        <dbReference type="ARBA" id="ARBA00023136"/>
    </source>
</evidence>
<keyword evidence="2 5" id="KW-0812">Transmembrane</keyword>